<dbReference type="PANTHER" id="PTHR35089">
    <property type="entry name" value="CHAPERONE PROTEIN SKP"/>
    <property type="match status" value="1"/>
</dbReference>
<accession>A0A1I3E9H4</accession>
<comment type="similarity">
    <text evidence="1">Belongs to the Skp family.</text>
</comment>
<reference evidence="5 6" key="1">
    <citation type="submission" date="2016-10" db="EMBL/GenBank/DDBJ databases">
        <authorList>
            <person name="de Groot N.N."/>
        </authorList>
    </citation>
    <scope>NUCLEOTIDE SEQUENCE [LARGE SCALE GENOMIC DNA]</scope>
    <source>
        <strain evidence="5 6">CGMCC 1.6848</strain>
    </source>
</reference>
<evidence type="ECO:0000256" key="4">
    <source>
        <dbReference type="SAM" id="SignalP"/>
    </source>
</evidence>
<evidence type="ECO:0000256" key="2">
    <source>
        <dbReference type="ARBA" id="ARBA00022729"/>
    </source>
</evidence>
<dbReference type="STRING" id="442341.SAMN04487959_11344"/>
<organism evidence="5 6">
    <name type="scientific">Modicisalibacter xianhensis</name>
    <dbReference type="NCBI Taxonomy" id="442341"/>
    <lineage>
        <taxon>Bacteria</taxon>
        <taxon>Pseudomonadati</taxon>
        <taxon>Pseudomonadota</taxon>
        <taxon>Gammaproteobacteria</taxon>
        <taxon>Oceanospirillales</taxon>
        <taxon>Halomonadaceae</taxon>
        <taxon>Modicisalibacter</taxon>
    </lineage>
</organism>
<evidence type="ECO:0000256" key="1">
    <source>
        <dbReference type="ARBA" id="ARBA00009091"/>
    </source>
</evidence>
<keyword evidence="3" id="KW-0175">Coiled coil</keyword>
<dbReference type="SUPFAM" id="SSF111384">
    <property type="entry name" value="OmpH-like"/>
    <property type="match status" value="1"/>
</dbReference>
<name>A0A1I3E9H4_9GAMM</name>
<sequence>MRKMTGVLCLLGILSVPAHATEVAVLDWREALISSEAAQRSMNELRNQTGEQRQRADSLGQELQQLQQRLQQDGDIMSDAERSKVRQELRQKGGEFQQLRAEIQRAQQQAEQKFLQAAKPQLDRAIDQVVAEHDVQLLVDRDSVVHMADGLDLTQEVTDILNDK</sequence>
<dbReference type="GO" id="GO:0005829">
    <property type="term" value="C:cytosol"/>
    <property type="evidence" value="ECO:0007669"/>
    <property type="project" value="TreeGrafter"/>
</dbReference>
<gene>
    <name evidence="5" type="ORF">SAMN04487959_11344</name>
</gene>
<dbReference type="RefSeq" id="WP_092848462.1">
    <property type="nucleotide sequence ID" value="NZ_FOPY01000013.1"/>
</dbReference>
<dbReference type="Proteomes" id="UP000199040">
    <property type="component" value="Unassembled WGS sequence"/>
</dbReference>
<dbReference type="AlphaFoldDB" id="A0A1I3E9H4"/>
<evidence type="ECO:0000256" key="3">
    <source>
        <dbReference type="SAM" id="Coils"/>
    </source>
</evidence>
<dbReference type="InterPro" id="IPR024930">
    <property type="entry name" value="Skp_dom_sf"/>
</dbReference>
<feature type="signal peptide" evidence="4">
    <location>
        <begin position="1"/>
        <end position="20"/>
    </location>
</feature>
<proteinExistence type="inferred from homology"/>
<protein>
    <submittedName>
        <fullName evidence="5">Periplasmic chaperone for outer membrane proteins Skp</fullName>
    </submittedName>
</protein>
<dbReference type="GO" id="GO:0050821">
    <property type="term" value="P:protein stabilization"/>
    <property type="evidence" value="ECO:0007669"/>
    <property type="project" value="TreeGrafter"/>
</dbReference>
<keyword evidence="2 4" id="KW-0732">Signal</keyword>
<keyword evidence="6" id="KW-1185">Reference proteome</keyword>
<evidence type="ECO:0000313" key="6">
    <source>
        <dbReference type="Proteomes" id="UP000199040"/>
    </source>
</evidence>
<dbReference type="InterPro" id="IPR005632">
    <property type="entry name" value="Chaperone_Skp"/>
</dbReference>
<evidence type="ECO:0000313" key="5">
    <source>
        <dbReference type="EMBL" id="SFH95642.1"/>
    </source>
</evidence>
<dbReference type="Gene3D" id="3.30.910.20">
    <property type="entry name" value="Skp domain"/>
    <property type="match status" value="1"/>
</dbReference>
<dbReference type="EMBL" id="FOPY01000013">
    <property type="protein sequence ID" value="SFH95642.1"/>
    <property type="molecule type" value="Genomic_DNA"/>
</dbReference>
<dbReference type="GO" id="GO:0051082">
    <property type="term" value="F:unfolded protein binding"/>
    <property type="evidence" value="ECO:0007669"/>
    <property type="project" value="InterPro"/>
</dbReference>
<dbReference type="SMART" id="SM00935">
    <property type="entry name" value="OmpH"/>
    <property type="match status" value="1"/>
</dbReference>
<feature type="coiled-coil region" evidence="3">
    <location>
        <begin position="42"/>
        <end position="116"/>
    </location>
</feature>
<feature type="chain" id="PRO_5011744669" evidence="4">
    <location>
        <begin position="21"/>
        <end position="164"/>
    </location>
</feature>
<dbReference type="Pfam" id="PF03938">
    <property type="entry name" value="OmpH"/>
    <property type="match status" value="1"/>
</dbReference>
<dbReference type="PANTHER" id="PTHR35089:SF1">
    <property type="entry name" value="CHAPERONE PROTEIN SKP"/>
    <property type="match status" value="1"/>
</dbReference>